<gene>
    <name evidence="1" type="ORF">A4H34_03920</name>
</gene>
<dbReference type="AlphaFoldDB" id="A0A179B3P9"/>
<sequence length="321" mass="36856">MCVKRWIVPQPSKAFKTHGEQIALLRCRGMQINDVAYARRVLERVNYYRFSGYWYPFRQLDADGRHRLDVFVDGANFTDVAALYDFDERLRSAVFDCLTPVELALKAMLGHELGRLDPLVHLRPALLGPGARQKRSAAKPSQQYQMWLDRYNKELSLSREDFVKHHQRKYGGQLPIWAAVEVMGWGSLAYLYRLSPIAVCDVIAARMKLTAAQLGSWIRALNIVRNYSAHHARMFNRVYTLKPRLPKVETHPELAAAKKALNRCFGQLTLIQYLLTVLGIGDRTLLPRTLSTYPDIPALPISHMGTPKDWQTLPLWQGWTL</sequence>
<keyword evidence="1" id="KW-0378">Hydrolase</keyword>
<dbReference type="InterPro" id="IPR011664">
    <property type="entry name" value="Abi_system_AbiD/AbiF-like"/>
</dbReference>
<evidence type="ECO:0000313" key="2">
    <source>
        <dbReference type="Proteomes" id="UP000078368"/>
    </source>
</evidence>
<dbReference type="Proteomes" id="UP000078368">
    <property type="component" value="Unassembled WGS sequence"/>
</dbReference>
<keyword evidence="1" id="KW-0645">Protease</keyword>
<dbReference type="EMBL" id="LVZK01000001">
    <property type="protein sequence ID" value="OAP86318.1"/>
    <property type="molecule type" value="Genomic_DNA"/>
</dbReference>
<organism evidence="1 2">
    <name type="scientific">Peptidiphaga gingivicola</name>
    <dbReference type="NCBI Taxonomy" id="2741497"/>
    <lineage>
        <taxon>Bacteria</taxon>
        <taxon>Bacillati</taxon>
        <taxon>Actinomycetota</taxon>
        <taxon>Actinomycetes</taxon>
        <taxon>Actinomycetales</taxon>
        <taxon>Actinomycetaceae</taxon>
        <taxon>Peptidiphaga</taxon>
    </lineage>
</organism>
<name>A0A179B3P9_9ACTO</name>
<accession>A0A179B3P9</accession>
<dbReference type="Pfam" id="PF07751">
    <property type="entry name" value="Abi_2"/>
    <property type="match status" value="1"/>
</dbReference>
<evidence type="ECO:0000313" key="1">
    <source>
        <dbReference type="EMBL" id="OAP86318.1"/>
    </source>
</evidence>
<keyword evidence="2" id="KW-1185">Reference proteome</keyword>
<reference evidence="1 2" key="1">
    <citation type="submission" date="2016-04" db="EMBL/GenBank/DDBJ databases">
        <title>Peptidophaga gingivicola gen. nov., sp. nov., isolated from human subgingival plaque.</title>
        <authorList>
            <person name="Beall C.J."/>
            <person name="Mokrzan E.M."/>
            <person name="Griffen A.L."/>
            <person name="Leys E.J."/>
        </authorList>
    </citation>
    <scope>NUCLEOTIDE SEQUENCE [LARGE SCALE GENOMIC DNA]</scope>
    <source>
        <strain evidence="1 2">BA112</strain>
    </source>
</reference>
<dbReference type="GO" id="GO:0006508">
    <property type="term" value="P:proteolysis"/>
    <property type="evidence" value="ECO:0007669"/>
    <property type="project" value="UniProtKB-KW"/>
</dbReference>
<dbReference type="GO" id="GO:0008233">
    <property type="term" value="F:peptidase activity"/>
    <property type="evidence" value="ECO:0007669"/>
    <property type="project" value="UniProtKB-KW"/>
</dbReference>
<proteinExistence type="predicted"/>
<protein>
    <submittedName>
        <fullName evidence="1">CAAX protease</fullName>
    </submittedName>
</protein>
<comment type="caution">
    <text evidence="1">The sequence shown here is derived from an EMBL/GenBank/DDBJ whole genome shotgun (WGS) entry which is preliminary data.</text>
</comment>
<dbReference type="STRING" id="1823756.A4H34_03920"/>